<protein>
    <submittedName>
        <fullName evidence="7">LacI family transcriptional regulator</fullName>
    </submittedName>
</protein>
<dbReference type="PANTHER" id="PTHR30146:SF148">
    <property type="entry name" value="HTH-TYPE TRANSCRIPTIONAL REPRESSOR PURR-RELATED"/>
    <property type="match status" value="1"/>
</dbReference>
<evidence type="ECO:0000259" key="6">
    <source>
        <dbReference type="PROSITE" id="PS50932"/>
    </source>
</evidence>
<dbReference type="CDD" id="cd01392">
    <property type="entry name" value="HTH_LacI"/>
    <property type="match status" value="1"/>
</dbReference>
<keyword evidence="4" id="KW-0804">Transcription</keyword>
<dbReference type="RefSeq" id="WP_163965322.1">
    <property type="nucleotide sequence ID" value="NZ_JAAGNX010000002.1"/>
</dbReference>
<dbReference type="Proteomes" id="UP000478417">
    <property type="component" value="Unassembled WGS sequence"/>
</dbReference>
<accession>A0A6B2M3B4</accession>
<dbReference type="InterPro" id="IPR000843">
    <property type="entry name" value="HTH_LacI"/>
</dbReference>
<dbReference type="EMBL" id="JAAGNX010000002">
    <property type="protein sequence ID" value="NDV62802.1"/>
    <property type="molecule type" value="Genomic_DNA"/>
</dbReference>
<evidence type="ECO:0000256" key="1">
    <source>
        <dbReference type="ARBA" id="ARBA00022491"/>
    </source>
</evidence>
<reference evidence="7 8" key="1">
    <citation type="submission" date="2020-02" db="EMBL/GenBank/DDBJ databases">
        <title>Albibacoteraceae fam. nov., the first described family within the subdivision 4 Verrucomicrobia.</title>
        <authorList>
            <person name="Xi F."/>
        </authorList>
    </citation>
    <scope>NUCLEOTIDE SEQUENCE [LARGE SCALE GENOMIC DNA]</scope>
    <source>
        <strain evidence="7 8">CK1056</strain>
    </source>
</reference>
<evidence type="ECO:0000256" key="2">
    <source>
        <dbReference type="ARBA" id="ARBA00023015"/>
    </source>
</evidence>
<evidence type="ECO:0000313" key="8">
    <source>
        <dbReference type="Proteomes" id="UP000478417"/>
    </source>
</evidence>
<keyword evidence="1" id="KW-0678">Repressor</keyword>
<dbReference type="SMART" id="SM00354">
    <property type="entry name" value="HTH_LACI"/>
    <property type="match status" value="1"/>
</dbReference>
<evidence type="ECO:0000313" key="7">
    <source>
        <dbReference type="EMBL" id="NDV62802.1"/>
    </source>
</evidence>
<evidence type="ECO:0000256" key="4">
    <source>
        <dbReference type="ARBA" id="ARBA00023163"/>
    </source>
</evidence>
<proteinExistence type="predicted"/>
<feature type="domain" description="HTH lacI-type" evidence="6">
    <location>
        <begin position="5"/>
        <end position="59"/>
    </location>
</feature>
<keyword evidence="3" id="KW-0238">DNA-binding</keyword>
<dbReference type="InterPro" id="IPR010982">
    <property type="entry name" value="Lambda_DNA-bd_dom_sf"/>
</dbReference>
<dbReference type="Pfam" id="PF00356">
    <property type="entry name" value="LacI"/>
    <property type="match status" value="1"/>
</dbReference>
<organism evidence="7 8">
    <name type="scientific">Oceanipulchritudo coccoides</name>
    <dbReference type="NCBI Taxonomy" id="2706888"/>
    <lineage>
        <taxon>Bacteria</taxon>
        <taxon>Pseudomonadati</taxon>
        <taxon>Verrucomicrobiota</taxon>
        <taxon>Opitutia</taxon>
        <taxon>Puniceicoccales</taxon>
        <taxon>Oceanipulchritudinaceae</taxon>
        <taxon>Oceanipulchritudo</taxon>
    </lineage>
</organism>
<evidence type="ECO:0000256" key="3">
    <source>
        <dbReference type="ARBA" id="ARBA00023125"/>
    </source>
</evidence>
<dbReference type="SUPFAM" id="SSF47413">
    <property type="entry name" value="lambda repressor-like DNA-binding domains"/>
    <property type="match status" value="1"/>
</dbReference>
<dbReference type="InterPro" id="IPR028082">
    <property type="entry name" value="Peripla_BP_I"/>
</dbReference>
<dbReference type="Gene3D" id="3.40.50.2300">
    <property type="match status" value="2"/>
</dbReference>
<evidence type="ECO:0000256" key="5">
    <source>
        <dbReference type="SAM" id="MobiDB-lite"/>
    </source>
</evidence>
<sequence length="363" mass="41263">MPKRISLQQIADKVGVSKMTVSLALREHPRIPRATQERVKKVAGELGYKPNPEVAQLMSAIRKDTSDDQGLPLAYVTTGENRSFWRNSPTELAYWDGASARAKTYGYYLEEHWMDEPRMTERRLSDILWNRGVKGIIVPPMVRTLTGKIRHVKLAFNWQKFAAVTIGDMLTSPELNRVIHDHYASILTAMDKLIELGYRRIGLCLTEHMDLTVNQRWQAGYRVYRANHPIERIEPLIVRDLSASAIQEWIDNNQLDAIIGAELRMPRFFQEMGLQMGKDLAYADLDLDIDNPSHRHISGIVQNSGMLGMAAVDLVVSSLNRNQLGAPEVPFVMQVEGTWKLGPSTPKRKKPNTRRKPASRSKK</sequence>
<dbReference type="Gene3D" id="1.10.260.40">
    <property type="entry name" value="lambda repressor-like DNA-binding domains"/>
    <property type="match status" value="1"/>
</dbReference>
<dbReference type="GO" id="GO:0000976">
    <property type="term" value="F:transcription cis-regulatory region binding"/>
    <property type="evidence" value="ECO:0007669"/>
    <property type="project" value="TreeGrafter"/>
</dbReference>
<comment type="caution">
    <text evidence="7">The sequence shown here is derived from an EMBL/GenBank/DDBJ whole genome shotgun (WGS) entry which is preliminary data.</text>
</comment>
<dbReference type="PROSITE" id="PS50932">
    <property type="entry name" value="HTH_LACI_2"/>
    <property type="match status" value="1"/>
</dbReference>
<feature type="compositionally biased region" description="Basic residues" evidence="5">
    <location>
        <begin position="346"/>
        <end position="363"/>
    </location>
</feature>
<keyword evidence="8" id="KW-1185">Reference proteome</keyword>
<gene>
    <name evidence="7" type="ORF">G0Q06_10100</name>
</gene>
<dbReference type="SUPFAM" id="SSF53822">
    <property type="entry name" value="Periplasmic binding protein-like I"/>
    <property type="match status" value="1"/>
</dbReference>
<dbReference type="AlphaFoldDB" id="A0A6B2M3B4"/>
<feature type="region of interest" description="Disordered" evidence="5">
    <location>
        <begin position="340"/>
        <end position="363"/>
    </location>
</feature>
<name>A0A6B2M3B4_9BACT</name>
<keyword evidence="2" id="KW-0805">Transcription regulation</keyword>
<dbReference type="PANTHER" id="PTHR30146">
    <property type="entry name" value="LACI-RELATED TRANSCRIPTIONAL REPRESSOR"/>
    <property type="match status" value="1"/>
</dbReference>
<dbReference type="GO" id="GO:0003700">
    <property type="term" value="F:DNA-binding transcription factor activity"/>
    <property type="evidence" value="ECO:0007669"/>
    <property type="project" value="TreeGrafter"/>
</dbReference>